<evidence type="ECO:0000256" key="1">
    <source>
        <dbReference type="SAM" id="Coils"/>
    </source>
</evidence>
<feature type="region of interest" description="Disordered" evidence="2">
    <location>
        <begin position="1"/>
        <end position="90"/>
    </location>
</feature>
<dbReference type="OrthoDB" id="2757717at2759"/>
<proteinExistence type="predicted"/>
<keyword evidence="4" id="KW-1185">Reference proteome</keyword>
<organism evidence="3 4">
    <name type="scientific">Lentinus brumalis</name>
    <dbReference type="NCBI Taxonomy" id="2498619"/>
    <lineage>
        <taxon>Eukaryota</taxon>
        <taxon>Fungi</taxon>
        <taxon>Dikarya</taxon>
        <taxon>Basidiomycota</taxon>
        <taxon>Agaricomycotina</taxon>
        <taxon>Agaricomycetes</taxon>
        <taxon>Polyporales</taxon>
        <taxon>Polyporaceae</taxon>
        <taxon>Lentinus</taxon>
    </lineage>
</organism>
<feature type="region of interest" description="Disordered" evidence="2">
    <location>
        <begin position="446"/>
        <end position="469"/>
    </location>
</feature>
<accession>A0A371CW89</accession>
<dbReference type="Proteomes" id="UP000256964">
    <property type="component" value="Unassembled WGS sequence"/>
</dbReference>
<keyword evidence="1" id="KW-0175">Coiled coil</keyword>
<gene>
    <name evidence="3" type="ORF">OH76DRAFT_1486990</name>
</gene>
<feature type="coiled-coil region" evidence="1">
    <location>
        <begin position="103"/>
        <end position="130"/>
    </location>
</feature>
<feature type="compositionally biased region" description="Low complexity" evidence="2">
    <location>
        <begin position="190"/>
        <end position="213"/>
    </location>
</feature>
<reference evidence="3 4" key="1">
    <citation type="journal article" date="2018" name="Biotechnol. Biofuels">
        <title>Integrative visual omics of the white-rot fungus Polyporus brumalis exposes the biotechnological potential of its oxidative enzymes for delignifying raw plant biomass.</title>
        <authorList>
            <person name="Miyauchi S."/>
            <person name="Rancon A."/>
            <person name="Drula E."/>
            <person name="Hage H."/>
            <person name="Chaduli D."/>
            <person name="Favel A."/>
            <person name="Grisel S."/>
            <person name="Henrissat B."/>
            <person name="Herpoel-Gimbert I."/>
            <person name="Ruiz-Duenas F.J."/>
            <person name="Chevret D."/>
            <person name="Hainaut M."/>
            <person name="Lin J."/>
            <person name="Wang M."/>
            <person name="Pangilinan J."/>
            <person name="Lipzen A."/>
            <person name="Lesage-Meessen L."/>
            <person name="Navarro D."/>
            <person name="Riley R."/>
            <person name="Grigoriev I.V."/>
            <person name="Zhou S."/>
            <person name="Raouche S."/>
            <person name="Rosso M.N."/>
        </authorList>
    </citation>
    <scope>NUCLEOTIDE SEQUENCE [LARGE SCALE GENOMIC DNA]</scope>
    <source>
        <strain evidence="3 4">BRFM 1820</strain>
    </source>
</reference>
<evidence type="ECO:0000256" key="2">
    <source>
        <dbReference type="SAM" id="MobiDB-lite"/>
    </source>
</evidence>
<protein>
    <submittedName>
        <fullName evidence="3">Uncharacterized protein</fullName>
    </submittedName>
</protein>
<dbReference type="EMBL" id="KZ857448">
    <property type="protein sequence ID" value="RDX44549.1"/>
    <property type="molecule type" value="Genomic_DNA"/>
</dbReference>
<dbReference type="AlphaFoldDB" id="A0A371CW89"/>
<evidence type="ECO:0000313" key="4">
    <source>
        <dbReference type="Proteomes" id="UP000256964"/>
    </source>
</evidence>
<feature type="region of interest" description="Disordered" evidence="2">
    <location>
        <begin position="167"/>
        <end position="273"/>
    </location>
</feature>
<sequence length="469" mass="50625">MSHSSHTYPGAPHQPDGSNPTGMNVGPWGHPQQQSGWGSHWGPTPTHAGDGPRGGGVQQGYNTGPPPPPFSGPQSYTATTTTAPPTLPDDAWRVAIQTSRELTEAMRARVTDLTARNAQLEAEVAELRGREAGIAARELEVARREADLHGRPPLPMGRFPTRGGRAFAHSRGGGPSRGSYHHTAWNTYQPSPSTPSTTTMSTTTSSVASTSTTDAPHQERPPSTIPQKRERDTEDTDDVEISTGANNSAGIARQSAKKHATSGPGATDEPIDIADPLKSSEYVHPGKPDPSVEDHPHSRWYKWFCNANMGKLIDATLADRPYADESGPVPYDLPDYVTESLMGPEAEQKEMTRVEKARRRGAHPPASTRYNGGCGPWESVKIVTAHQAHNLRHRALTERDPEAAWFYRRLHTQMQYPTVLRTEGMRYLLLAWSGDHDLLPAAPKVTAASEGAAVAPPPTPAPAPDVTAD</sequence>
<name>A0A371CW89_9APHY</name>
<evidence type="ECO:0000313" key="3">
    <source>
        <dbReference type="EMBL" id="RDX44549.1"/>
    </source>
</evidence>